<evidence type="ECO:0000313" key="2">
    <source>
        <dbReference type="EMBL" id="PJE96711.1"/>
    </source>
</evidence>
<evidence type="ECO:0008006" key="4">
    <source>
        <dbReference type="Google" id="ProtNLM"/>
    </source>
</evidence>
<dbReference type="EMBL" id="PGGW01000057">
    <property type="protein sequence ID" value="PJE96711.1"/>
    <property type="molecule type" value="Genomic_DNA"/>
</dbReference>
<evidence type="ECO:0000256" key="1">
    <source>
        <dbReference type="SAM" id="MobiDB-lite"/>
    </source>
</evidence>
<accession>A0A2M8LXP0</accession>
<feature type="compositionally biased region" description="Low complexity" evidence="1">
    <location>
        <begin position="205"/>
        <end position="217"/>
    </location>
</feature>
<gene>
    <name evidence="2" type="ORF">CUT44_16910</name>
</gene>
<feature type="region of interest" description="Disordered" evidence="1">
    <location>
        <begin position="166"/>
        <end position="217"/>
    </location>
</feature>
<name>A0A2M8LXP0_9ACTN</name>
<evidence type="ECO:0000313" key="3">
    <source>
        <dbReference type="Proteomes" id="UP000230407"/>
    </source>
</evidence>
<dbReference type="RefSeq" id="WP_100202695.1">
    <property type="nucleotide sequence ID" value="NZ_PGGW01000057.1"/>
</dbReference>
<dbReference type="PROSITE" id="PS51257">
    <property type="entry name" value="PROKAR_LIPOPROTEIN"/>
    <property type="match status" value="1"/>
</dbReference>
<reference evidence="2 3" key="1">
    <citation type="submission" date="2017-11" db="EMBL/GenBank/DDBJ databases">
        <title>Streptomyces carmine sp. nov., a novel actinomycete isolated from Sophora alopecuroides in Xinjiang, China.</title>
        <authorList>
            <person name="Wang Y."/>
            <person name="Luo X."/>
            <person name="Wan C."/>
            <person name="Zhang L."/>
        </authorList>
    </citation>
    <scope>NUCLEOTIDE SEQUENCE [LARGE SCALE GENOMIC DNA]</scope>
    <source>
        <strain evidence="2 3">TRM SA0054</strain>
    </source>
</reference>
<sequence>MTTAHRTARAVAVVLAALTLGGCGIRSTPVPVDAGAAPSRVSCAAPGAGEARQPGDEVIRVDVFLVCGGGVEPVERTVPVKAGEQGPDVRLRTARALLDELQESPSRAEDEAGFGTAVPHTLEVLAPDEEDSRETLRLSQEPGRLPPFALAQIVCTFAGTAATGQEPAVVLGGPGPGPGTGAEPEPEEGRGAPSAYSCTDALRNGPEAAGTAGAPPS</sequence>
<dbReference type="Proteomes" id="UP000230407">
    <property type="component" value="Unassembled WGS sequence"/>
</dbReference>
<organism evidence="2 3">
    <name type="scientific">Streptomyces carminius</name>
    <dbReference type="NCBI Taxonomy" id="2665496"/>
    <lineage>
        <taxon>Bacteria</taxon>
        <taxon>Bacillati</taxon>
        <taxon>Actinomycetota</taxon>
        <taxon>Actinomycetes</taxon>
        <taxon>Kitasatosporales</taxon>
        <taxon>Streptomycetaceae</taxon>
        <taxon>Streptomyces</taxon>
    </lineage>
</organism>
<proteinExistence type="predicted"/>
<protein>
    <recommendedName>
        <fullName evidence="4">Lipoprotein</fullName>
    </recommendedName>
</protein>
<comment type="caution">
    <text evidence="2">The sequence shown here is derived from an EMBL/GenBank/DDBJ whole genome shotgun (WGS) entry which is preliminary data.</text>
</comment>
<keyword evidence="3" id="KW-1185">Reference proteome</keyword>
<dbReference type="AlphaFoldDB" id="A0A2M8LXP0"/>